<sequence>MEQIGKPLWVEILSSGRAARLLRAHIVRIRGREIIVSSGFETDFASVPRLFWRVVPPWGKYSPAAVVHDFLYATGETTRKEADKIFLKYMKLLGVKPWRRKIMYRAVRMGGSFAWQKHRIVEKEDD</sequence>
<organism evidence="1">
    <name type="scientific">marine sediment metagenome</name>
    <dbReference type="NCBI Taxonomy" id="412755"/>
    <lineage>
        <taxon>unclassified sequences</taxon>
        <taxon>metagenomes</taxon>
        <taxon>ecological metagenomes</taxon>
    </lineage>
</organism>
<dbReference type="InterPro" id="IPR010767">
    <property type="entry name" value="Phage_CGC-2007_Cje0229"/>
</dbReference>
<proteinExistence type="predicted"/>
<evidence type="ECO:0000313" key="1">
    <source>
        <dbReference type="EMBL" id="KKM63235.1"/>
    </source>
</evidence>
<evidence type="ECO:0008006" key="2">
    <source>
        <dbReference type="Google" id="ProtNLM"/>
    </source>
</evidence>
<gene>
    <name evidence="1" type="ORF">LCGC14_1513520</name>
</gene>
<reference evidence="1" key="1">
    <citation type="journal article" date="2015" name="Nature">
        <title>Complex archaea that bridge the gap between prokaryotes and eukaryotes.</title>
        <authorList>
            <person name="Spang A."/>
            <person name="Saw J.H."/>
            <person name="Jorgensen S.L."/>
            <person name="Zaremba-Niedzwiedzka K."/>
            <person name="Martijn J."/>
            <person name="Lind A.E."/>
            <person name="van Eijk R."/>
            <person name="Schleper C."/>
            <person name="Guy L."/>
            <person name="Ettema T.J."/>
        </authorList>
    </citation>
    <scope>NUCLEOTIDE SEQUENCE</scope>
</reference>
<accession>A0A0F9LGB1</accession>
<dbReference type="Pfam" id="PF07087">
    <property type="entry name" value="DUF1353"/>
    <property type="match status" value="1"/>
</dbReference>
<dbReference type="EMBL" id="LAZR01011136">
    <property type="protein sequence ID" value="KKM63235.1"/>
    <property type="molecule type" value="Genomic_DNA"/>
</dbReference>
<comment type="caution">
    <text evidence="1">The sequence shown here is derived from an EMBL/GenBank/DDBJ whole genome shotgun (WGS) entry which is preliminary data.</text>
</comment>
<name>A0A0F9LGB1_9ZZZZ</name>
<dbReference type="AlphaFoldDB" id="A0A0F9LGB1"/>
<protein>
    <recommendedName>
        <fullName evidence="2">DUF1353 domain-containing protein</fullName>
    </recommendedName>
</protein>